<feature type="compositionally biased region" description="Basic and acidic residues" evidence="1">
    <location>
        <begin position="8"/>
        <end position="33"/>
    </location>
</feature>
<name>A0AAW2EEI8_9HYME</name>
<proteinExistence type="predicted"/>
<dbReference type="Proteomes" id="UP001430953">
    <property type="component" value="Unassembled WGS sequence"/>
</dbReference>
<keyword evidence="3" id="KW-1185">Reference proteome</keyword>
<organism evidence="2 3">
    <name type="scientific">Cardiocondyla obscurior</name>
    <dbReference type="NCBI Taxonomy" id="286306"/>
    <lineage>
        <taxon>Eukaryota</taxon>
        <taxon>Metazoa</taxon>
        <taxon>Ecdysozoa</taxon>
        <taxon>Arthropoda</taxon>
        <taxon>Hexapoda</taxon>
        <taxon>Insecta</taxon>
        <taxon>Pterygota</taxon>
        <taxon>Neoptera</taxon>
        <taxon>Endopterygota</taxon>
        <taxon>Hymenoptera</taxon>
        <taxon>Apocrita</taxon>
        <taxon>Aculeata</taxon>
        <taxon>Formicoidea</taxon>
        <taxon>Formicidae</taxon>
        <taxon>Myrmicinae</taxon>
        <taxon>Cardiocondyla</taxon>
    </lineage>
</organism>
<evidence type="ECO:0000313" key="3">
    <source>
        <dbReference type="Proteomes" id="UP001430953"/>
    </source>
</evidence>
<evidence type="ECO:0000313" key="2">
    <source>
        <dbReference type="EMBL" id="KAL0101345.1"/>
    </source>
</evidence>
<protein>
    <submittedName>
        <fullName evidence="2">Uncharacterized protein</fullName>
    </submittedName>
</protein>
<gene>
    <name evidence="2" type="ORF">PUN28_018866</name>
</gene>
<sequence>MHLRVRRKGELEVRDGERERERKKDRGMAREAPEIPTSSAASRIPLFGLRFARERRIRNDRLGEKSSSGVLLCATRLRDVARVS</sequence>
<accession>A0AAW2EEI8</accession>
<comment type="caution">
    <text evidence="2">The sequence shown here is derived from an EMBL/GenBank/DDBJ whole genome shotgun (WGS) entry which is preliminary data.</text>
</comment>
<evidence type="ECO:0000256" key="1">
    <source>
        <dbReference type="SAM" id="MobiDB-lite"/>
    </source>
</evidence>
<dbReference type="AlphaFoldDB" id="A0AAW2EEI8"/>
<reference evidence="2 3" key="1">
    <citation type="submission" date="2023-03" db="EMBL/GenBank/DDBJ databases">
        <title>High recombination rates correlate with genetic variation in Cardiocondyla obscurior ants.</title>
        <authorList>
            <person name="Errbii M."/>
        </authorList>
    </citation>
    <scope>NUCLEOTIDE SEQUENCE [LARGE SCALE GENOMIC DNA]</scope>
    <source>
        <strain evidence="2">Alpha-2009</strain>
        <tissue evidence="2">Whole body</tissue>
    </source>
</reference>
<feature type="region of interest" description="Disordered" evidence="1">
    <location>
        <begin position="1"/>
        <end position="39"/>
    </location>
</feature>
<dbReference type="EMBL" id="JADYXP020000024">
    <property type="protein sequence ID" value="KAL0101345.1"/>
    <property type="molecule type" value="Genomic_DNA"/>
</dbReference>